<dbReference type="GO" id="GO:0016787">
    <property type="term" value="F:hydrolase activity"/>
    <property type="evidence" value="ECO:0007669"/>
    <property type="project" value="UniProtKB-KW"/>
</dbReference>
<protein>
    <recommendedName>
        <fullName evidence="2">Alpha/beta hydrolase fold-3 domain-containing protein</fullName>
    </recommendedName>
</protein>
<evidence type="ECO:0000313" key="4">
    <source>
        <dbReference type="Proteomes" id="UP000214365"/>
    </source>
</evidence>
<dbReference type="Gene3D" id="3.40.50.1820">
    <property type="entry name" value="alpha/beta hydrolase"/>
    <property type="match status" value="1"/>
</dbReference>
<dbReference type="Pfam" id="PF07859">
    <property type="entry name" value="Abhydrolase_3"/>
    <property type="match status" value="2"/>
</dbReference>
<dbReference type="AlphaFoldDB" id="A0A1Q5QAW9"/>
<accession>A0A1Q5QAW9</accession>
<dbReference type="SUPFAM" id="SSF53474">
    <property type="entry name" value="alpha/beta-Hydrolases"/>
    <property type="match status" value="1"/>
</dbReference>
<keyword evidence="1" id="KW-0378">Hydrolase</keyword>
<sequence>MSKSLKTAFQPLQESIRNELDPEYVKLHDDILQYCKPSELEPWNAESRFRPSPMGYASPKPVKIGNVADVSVGEYQVRVFTPETEAPPGGWPCFVYYHGGGWVLDLNCVVVSINYRHAPENCYPVAAEDSLAGFKWVLTPETAKKLSINTSRIAIGGLSACARSHSTYMTTEERDLTAPLSRGGGLAAIVSMKAALDPGIVDKIVYQILICPVIDNTATVDTAWGPSQRSPWLTPSRMTWYRNMYFRSENETRNWDASPCFAPVEVLRKSPSTFLAIAECDLLAPEGHQYGHSLQKSGVGVDIQLYSGATHSILILAGLHKVGQKLIHDVCSRLAKRFDVAYDPDNARILSLQSEDVNHNLSA</sequence>
<proteinExistence type="predicted"/>
<dbReference type="GeneID" id="31001031"/>
<dbReference type="RefSeq" id="XP_020123195.1">
    <property type="nucleotide sequence ID" value="XM_020260922.1"/>
</dbReference>
<evidence type="ECO:0000256" key="1">
    <source>
        <dbReference type="ARBA" id="ARBA00022801"/>
    </source>
</evidence>
<dbReference type="OrthoDB" id="408631at2759"/>
<dbReference type="InterPro" id="IPR013094">
    <property type="entry name" value="AB_hydrolase_3"/>
</dbReference>
<evidence type="ECO:0000313" key="3">
    <source>
        <dbReference type="EMBL" id="OKL63074.1"/>
    </source>
</evidence>
<keyword evidence="4" id="KW-1185">Reference proteome</keyword>
<reference evidence="3 4" key="1">
    <citation type="submission" date="2015-06" db="EMBL/GenBank/DDBJ databases">
        <title>Talaromyces atroroseus IBT 11181 draft genome.</title>
        <authorList>
            <person name="Rasmussen K.B."/>
            <person name="Rasmussen S."/>
            <person name="Petersen B."/>
            <person name="Sicheritz-Ponten T."/>
            <person name="Mortensen U.H."/>
            <person name="Thrane U."/>
        </authorList>
    </citation>
    <scope>NUCLEOTIDE SEQUENCE [LARGE SCALE GENOMIC DNA]</scope>
    <source>
        <strain evidence="3 4">IBT 11181</strain>
    </source>
</reference>
<comment type="caution">
    <text evidence="3">The sequence shown here is derived from an EMBL/GenBank/DDBJ whole genome shotgun (WGS) entry which is preliminary data.</text>
</comment>
<dbReference type="Proteomes" id="UP000214365">
    <property type="component" value="Unassembled WGS sequence"/>
</dbReference>
<name>A0A1Q5QAW9_TALAT</name>
<feature type="domain" description="Alpha/beta hydrolase fold-3" evidence="2">
    <location>
        <begin position="181"/>
        <end position="313"/>
    </location>
</feature>
<dbReference type="PANTHER" id="PTHR48081:SF8">
    <property type="entry name" value="ALPHA_BETA HYDROLASE FOLD-3 DOMAIN-CONTAINING PROTEIN-RELATED"/>
    <property type="match status" value="1"/>
</dbReference>
<dbReference type="InterPro" id="IPR050300">
    <property type="entry name" value="GDXG_lipolytic_enzyme"/>
</dbReference>
<dbReference type="EMBL" id="LFMY01000002">
    <property type="protein sequence ID" value="OKL63074.1"/>
    <property type="molecule type" value="Genomic_DNA"/>
</dbReference>
<dbReference type="STRING" id="1441469.A0A1Q5QAW9"/>
<dbReference type="InterPro" id="IPR029058">
    <property type="entry name" value="AB_hydrolase_fold"/>
</dbReference>
<gene>
    <name evidence="3" type="ORF">UA08_01276</name>
</gene>
<dbReference type="PANTHER" id="PTHR48081">
    <property type="entry name" value="AB HYDROLASE SUPERFAMILY PROTEIN C4A8.06C"/>
    <property type="match status" value="1"/>
</dbReference>
<organism evidence="3 4">
    <name type="scientific">Talaromyces atroroseus</name>
    <dbReference type="NCBI Taxonomy" id="1441469"/>
    <lineage>
        <taxon>Eukaryota</taxon>
        <taxon>Fungi</taxon>
        <taxon>Dikarya</taxon>
        <taxon>Ascomycota</taxon>
        <taxon>Pezizomycotina</taxon>
        <taxon>Eurotiomycetes</taxon>
        <taxon>Eurotiomycetidae</taxon>
        <taxon>Eurotiales</taxon>
        <taxon>Trichocomaceae</taxon>
        <taxon>Talaromyces</taxon>
        <taxon>Talaromyces sect. Trachyspermi</taxon>
    </lineage>
</organism>
<evidence type="ECO:0000259" key="2">
    <source>
        <dbReference type="Pfam" id="PF07859"/>
    </source>
</evidence>
<feature type="domain" description="Alpha/beta hydrolase fold-3" evidence="2">
    <location>
        <begin position="106"/>
        <end position="160"/>
    </location>
</feature>